<dbReference type="PROSITE" id="PS50056">
    <property type="entry name" value="TYR_PHOSPHATASE_2"/>
    <property type="match status" value="1"/>
</dbReference>
<dbReference type="InterPro" id="IPR000242">
    <property type="entry name" value="PTP_cat"/>
</dbReference>
<dbReference type="EMBL" id="CAJGYM010000001">
    <property type="protein sequence ID" value="CAD6184692.1"/>
    <property type="molecule type" value="Genomic_DNA"/>
</dbReference>
<dbReference type="InterPro" id="IPR003595">
    <property type="entry name" value="Tyr_Pase_cat"/>
</dbReference>
<protein>
    <recommendedName>
        <fullName evidence="6">Tyrosine-protein phosphatase domain-containing protein</fullName>
    </recommendedName>
</protein>
<dbReference type="PANTHER" id="PTHR46163">
    <property type="entry name" value="TYROSINE-PROTEIN PHOSPHATASE-RELATED"/>
    <property type="match status" value="1"/>
</dbReference>
<dbReference type="AlphaFoldDB" id="A0A8S1GPL9"/>
<dbReference type="InterPro" id="IPR029021">
    <property type="entry name" value="Prot-tyrosine_phosphatase-like"/>
</dbReference>
<evidence type="ECO:0000259" key="3">
    <source>
        <dbReference type="PROSITE" id="PS50056"/>
    </source>
</evidence>
<dbReference type="Proteomes" id="UP000835052">
    <property type="component" value="Unassembled WGS sequence"/>
</dbReference>
<reference evidence="4" key="1">
    <citation type="submission" date="2020-10" db="EMBL/GenBank/DDBJ databases">
        <authorList>
            <person name="Kikuchi T."/>
        </authorList>
    </citation>
    <scope>NUCLEOTIDE SEQUENCE</scope>
    <source>
        <strain evidence="4">NKZ352</strain>
    </source>
</reference>
<sequence>MGTPIKTPPRANKTEGDGNEVTDEDGYQAIIDAEDVDVFVRSQTTRMYEKYITDINQMKKKEKSINRFVMNGEKNRYLNVPAYDELLDPTDKHFYVNANTMRTPFGNFIMAQAPLPTFRADFLQMIWLFNVQTIICLAPPEKIGDYFDVHVGGKVTILFKFTMTTLSKQKTQDGLTIYQLKLAPWKKNTEPRIIYMIVTPTILNGVRDTKVQIAAMEEMWAFEEAAHLSGEASTTVLVHGLSGTRRTGAFVAATLMCKQILEAGTFSAMDTWVEVRSHRCGTAARKIDFFSSLHVVFDFAVRCGYVDPKDQAYVKSIAALKKAITLDVEHYKKEPDE</sequence>
<dbReference type="OrthoDB" id="5775049at2759"/>
<name>A0A8S1GPL9_9PELO</name>
<dbReference type="InterPro" id="IPR052782">
    <property type="entry name" value="Oocyte-zygote_transition_reg"/>
</dbReference>
<feature type="region of interest" description="Disordered" evidence="1">
    <location>
        <begin position="1"/>
        <end position="22"/>
    </location>
</feature>
<dbReference type="PANTHER" id="PTHR46163:SF24">
    <property type="entry name" value="PROTEIN-TYROSINE PHOSPHATASE CATALYTIC DOMAIN-CONTAINING PROTEIN-RELATED"/>
    <property type="match status" value="1"/>
</dbReference>
<dbReference type="Gene3D" id="3.90.190.10">
    <property type="entry name" value="Protein tyrosine phosphatase superfamily"/>
    <property type="match status" value="1"/>
</dbReference>
<comment type="caution">
    <text evidence="4">The sequence shown here is derived from an EMBL/GenBank/DDBJ whole genome shotgun (WGS) entry which is preliminary data.</text>
</comment>
<feature type="domain" description="Tyrosine specific protein phosphatases" evidence="3">
    <location>
        <begin position="229"/>
        <end position="290"/>
    </location>
</feature>
<dbReference type="GO" id="GO:0004725">
    <property type="term" value="F:protein tyrosine phosphatase activity"/>
    <property type="evidence" value="ECO:0007669"/>
    <property type="project" value="InterPro"/>
</dbReference>
<gene>
    <name evidence="4" type="ORF">CAUJ_LOCUS611</name>
</gene>
<dbReference type="SUPFAM" id="SSF52799">
    <property type="entry name" value="(Phosphotyrosine protein) phosphatases II"/>
    <property type="match status" value="1"/>
</dbReference>
<evidence type="ECO:0008006" key="6">
    <source>
        <dbReference type="Google" id="ProtNLM"/>
    </source>
</evidence>
<evidence type="ECO:0000313" key="5">
    <source>
        <dbReference type="Proteomes" id="UP000835052"/>
    </source>
</evidence>
<evidence type="ECO:0000259" key="2">
    <source>
        <dbReference type="PROSITE" id="PS50055"/>
    </source>
</evidence>
<feature type="domain" description="Tyrosine-protein phosphatase" evidence="2">
    <location>
        <begin position="71"/>
        <end position="299"/>
    </location>
</feature>
<accession>A0A8S1GPL9</accession>
<keyword evidence="5" id="KW-1185">Reference proteome</keyword>
<organism evidence="4 5">
    <name type="scientific">Caenorhabditis auriculariae</name>
    <dbReference type="NCBI Taxonomy" id="2777116"/>
    <lineage>
        <taxon>Eukaryota</taxon>
        <taxon>Metazoa</taxon>
        <taxon>Ecdysozoa</taxon>
        <taxon>Nematoda</taxon>
        <taxon>Chromadorea</taxon>
        <taxon>Rhabditida</taxon>
        <taxon>Rhabditina</taxon>
        <taxon>Rhabditomorpha</taxon>
        <taxon>Rhabditoidea</taxon>
        <taxon>Rhabditidae</taxon>
        <taxon>Peloderinae</taxon>
        <taxon>Caenorhabditis</taxon>
    </lineage>
</organism>
<proteinExistence type="predicted"/>
<dbReference type="PRINTS" id="PR00700">
    <property type="entry name" value="PRTYPHPHTASE"/>
</dbReference>
<dbReference type="SMART" id="SM00404">
    <property type="entry name" value="PTPc_motif"/>
    <property type="match status" value="1"/>
</dbReference>
<dbReference type="SMART" id="SM00194">
    <property type="entry name" value="PTPc"/>
    <property type="match status" value="1"/>
</dbReference>
<dbReference type="InterPro" id="IPR000387">
    <property type="entry name" value="Tyr_Pase_dom"/>
</dbReference>
<evidence type="ECO:0000313" key="4">
    <source>
        <dbReference type="EMBL" id="CAD6184692.1"/>
    </source>
</evidence>
<dbReference type="Pfam" id="PF00102">
    <property type="entry name" value="Y_phosphatase"/>
    <property type="match status" value="1"/>
</dbReference>
<dbReference type="PROSITE" id="PS50055">
    <property type="entry name" value="TYR_PHOSPHATASE_PTP"/>
    <property type="match status" value="1"/>
</dbReference>
<evidence type="ECO:0000256" key="1">
    <source>
        <dbReference type="SAM" id="MobiDB-lite"/>
    </source>
</evidence>